<dbReference type="GO" id="GO:0016020">
    <property type="term" value="C:membrane"/>
    <property type="evidence" value="ECO:0007669"/>
    <property type="project" value="InterPro"/>
</dbReference>
<protein>
    <recommendedName>
        <fullName evidence="2">HAMP domain-containing protein</fullName>
    </recommendedName>
</protein>
<dbReference type="GO" id="GO:0007165">
    <property type="term" value="P:signal transduction"/>
    <property type="evidence" value="ECO:0007669"/>
    <property type="project" value="InterPro"/>
</dbReference>
<feature type="domain" description="HAMP" evidence="2">
    <location>
        <begin position="243"/>
        <end position="296"/>
    </location>
</feature>
<dbReference type="PROSITE" id="PS50885">
    <property type="entry name" value="HAMP"/>
    <property type="match status" value="1"/>
</dbReference>
<accession>A0A8D5JT38</accession>
<name>A0A8D5JT38_9BACT</name>
<proteinExistence type="predicted"/>
<dbReference type="KEGG" id="dbk:DGMP_34590"/>
<feature type="transmembrane region" description="Helical" evidence="1">
    <location>
        <begin position="15"/>
        <end position="33"/>
    </location>
</feature>
<sequence>MFNFITSRIGLKVSLKVNCIILIVMSVGTYFLISQQSQSLEQELLNRGKIQSIVGAKMIGQIIEEAIDNGVLTVKDAFDTNYEIIGDFDPPKYHTKYDFYLDKAILGLEDEFLQDSSIVFAVAVDKNGYLPTHNTRFQKPITGDREKDKIGNRTKRVFNDPVGLKAARNTTKGFLQVYHRDTGEVMWDVSSPIYVKGKHWGGFRIGLSLEAISAAQKKLMKTMVSIMGGILLLSLVLTFLTVNSSLAPLNTLTLIATDLANGENLEREISITRNDEIGRLQETLERLRMSMMIIFKRRQ</sequence>
<dbReference type="EMBL" id="AP024086">
    <property type="protein sequence ID" value="BCL62766.1"/>
    <property type="molecule type" value="Genomic_DNA"/>
</dbReference>
<evidence type="ECO:0000313" key="4">
    <source>
        <dbReference type="Proteomes" id="UP000826725"/>
    </source>
</evidence>
<dbReference type="Pfam" id="PF00672">
    <property type="entry name" value="HAMP"/>
    <property type="match status" value="1"/>
</dbReference>
<keyword evidence="1" id="KW-0472">Membrane</keyword>
<keyword evidence="1" id="KW-0812">Transmembrane</keyword>
<dbReference type="RefSeq" id="WP_228855088.1">
    <property type="nucleotide sequence ID" value="NZ_AP024086.1"/>
</dbReference>
<dbReference type="InterPro" id="IPR003660">
    <property type="entry name" value="HAMP_dom"/>
</dbReference>
<evidence type="ECO:0000259" key="2">
    <source>
        <dbReference type="PROSITE" id="PS50885"/>
    </source>
</evidence>
<evidence type="ECO:0000256" key="1">
    <source>
        <dbReference type="SAM" id="Phobius"/>
    </source>
</evidence>
<keyword evidence="4" id="KW-1185">Reference proteome</keyword>
<dbReference type="Proteomes" id="UP000826725">
    <property type="component" value="Chromosome"/>
</dbReference>
<dbReference type="AlphaFoldDB" id="A0A8D5JT38"/>
<feature type="transmembrane region" description="Helical" evidence="1">
    <location>
        <begin position="223"/>
        <end position="242"/>
    </location>
</feature>
<dbReference type="CDD" id="cd06225">
    <property type="entry name" value="HAMP"/>
    <property type="match status" value="1"/>
</dbReference>
<reference evidence="3" key="1">
    <citation type="submission" date="2020-09" db="EMBL/GenBank/DDBJ databases">
        <title>Desulfogranum mesoprofundum gen. nov., sp. nov., a novel mesophilic, sulfate-reducing chemolithoautotroph isolated from a deep-sea hydrothermal vent chimney in the Suiyo Seamount.</title>
        <authorList>
            <person name="Hashimoto Y."/>
            <person name="Nakagawa S."/>
        </authorList>
    </citation>
    <scope>NUCLEOTIDE SEQUENCE</scope>
    <source>
        <strain evidence="3">KT2</strain>
    </source>
</reference>
<organism evidence="3 4">
    <name type="scientific">Desulfomarina profundi</name>
    <dbReference type="NCBI Taxonomy" id="2772557"/>
    <lineage>
        <taxon>Bacteria</taxon>
        <taxon>Pseudomonadati</taxon>
        <taxon>Thermodesulfobacteriota</taxon>
        <taxon>Desulfobulbia</taxon>
        <taxon>Desulfobulbales</taxon>
        <taxon>Desulfobulbaceae</taxon>
        <taxon>Desulfomarina</taxon>
    </lineage>
</organism>
<evidence type="ECO:0000313" key="3">
    <source>
        <dbReference type="EMBL" id="BCL62766.1"/>
    </source>
</evidence>
<keyword evidence="1" id="KW-1133">Transmembrane helix</keyword>
<gene>
    <name evidence="3" type="ORF">DGMP_34590</name>
</gene>